<sequence>MPTSAQQERQAARAQLDGHGWISRRSEAFRHLPPPAAEQWLAEADGIESGAGWSWDTPAAAALTVERLDALNASERAQLLAGLPHPAGDDAAPFAWAHRALCREGLRVSVRAAESGAPVPLHLHHQSRQAAEAPLLVLRVEAGAHCVLLETHDFAEQAAQNLQVHLQLDPGARLVHLRVAEAGPQQRIAHHLHATLGEGAHYAQATAALAGDYHLQRNSVTLHGAGAQAHVASLLLAGGAARQVDQQAWTRLDAPHTASTVETLALAQHGAHAVASAHARIAPGADEANVRQHLAGVPLAGNPRLILRPHLEILHDKVQAAHGATWGALPEDALFYARQRGLDEASARALIIDGMARALLERTLSGEAGGSDMLERWLDSGWLTRAIATHLQAAPTKAEHG</sequence>
<dbReference type="PANTHER" id="PTHR43575:SF1">
    <property type="entry name" value="PROTEIN ABCI7, CHLOROPLASTIC"/>
    <property type="match status" value="1"/>
</dbReference>
<dbReference type="RefSeq" id="WP_106685168.1">
    <property type="nucleotide sequence ID" value="NZ_CP027667.1"/>
</dbReference>
<gene>
    <name evidence="2" type="ORF">C6568_17235</name>
</gene>
<accession>A0A2R3QG84</accession>
<protein>
    <submittedName>
        <fullName evidence="2">SufBD protein</fullName>
    </submittedName>
</protein>
<dbReference type="SUPFAM" id="SSF101960">
    <property type="entry name" value="Stabilizer of iron transporter SufD"/>
    <property type="match status" value="1"/>
</dbReference>
<evidence type="ECO:0000259" key="1">
    <source>
        <dbReference type="Pfam" id="PF01458"/>
    </source>
</evidence>
<dbReference type="InterPro" id="IPR055346">
    <property type="entry name" value="Fe-S_cluster_assembly_SufBD"/>
</dbReference>
<dbReference type="KEGG" id="mela:C6568_17235"/>
<evidence type="ECO:0000313" key="2">
    <source>
        <dbReference type="EMBL" id="AVO50775.1"/>
    </source>
</evidence>
<dbReference type="Proteomes" id="UP000237925">
    <property type="component" value="Chromosome"/>
</dbReference>
<reference evidence="2 3" key="1">
    <citation type="submission" date="2018-03" db="EMBL/GenBank/DDBJ databases">
        <title>Genome sequencing of Melaminivora sp.</title>
        <authorList>
            <person name="Kim S.-J."/>
            <person name="Heo J."/>
            <person name="Ahn J.-H."/>
            <person name="Kwon S.-W."/>
        </authorList>
    </citation>
    <scope>NUCLEOTIDE SEQUENCE [LARGE SCALE GENOMIC DNA]</scope>
    <source>
        <strain evidence="2 3">SC2-9</strain>
    </source>
</reference>
<dbReference type="AlphaFoldDB" id="A0A2R3QG84"/>
<keyword evidence="3" id="KW-1185">Reference proteome</keyword>
<dbReference type="InterPro" id="IPR000825">
    <property type="entry name" value="SUF_FeS_clus_asmbl_SufBD_core"/>
</dbReference>
<name>A0A2R3QG84_9BURK</name>
<organism evidence="2 3">
    <name type="scientific">Melaminivora suipulveris</name>
    <dbReference type="NCBI Taxonomy" id="2109913"/>
    <lineage>
        <taxon>Bacteria</taxon>
        <taxon>Pseudomonadati</taxon>
        <taxon>Pseudomonadota</taxon>
        <taxon>Betaproteobacteria</taxon>
        <taxon>Burkholderiales</taxon>
        <taxon>Comamonadaceae</taxon>
        <taxon>Melaminivora</taxon>
    </lineage>
</organism>
<dbReference type="InterPro" id="IPR037284">
    <property type="entry name" value="SUF_FeS_clus_asmbl_SufBD_sf"/>
</dbReference>
<dbReference type="OrthoDB" id="9768262at2"/>
<evidence type="ECO:0000313" key="3">
    <source>
        <dbReference type="Proteomes" id="UP000237925"/>
    </source>
</evidence>
<dbReference type="Pfam" id="PF01458">
    <property type="entry name" value="SUFBD_core"/>
    <property type="match status" value="1"/>
</dbReference>
<proteinExistence type="predicted"/>
<dbReference type="GO" id="GO:0016226">
    <property type="term" value="P:iron-sulfur cluster assembly"/>
    <property type="evidence" value="ECO:0007669"/>
    <property type="project" value="InterPro"/>
</dbReference>
<dbReference type="PANTHER" id="PTHR43575">
    <property type="entry name" value="PROTEIN ABCI7, CHLOROPLASTIC"/>
    <property type="match status" value="1"/>
</dbReference>
<dbReference type="EMBL" id="CP027667">
    <property type="protein sequence ID" value="AVO50775.1"/>
    <property type="molecule type" value="Genomic_DNA"/>
</dbReference>
<feature type="domain" description="SUF system FeS cluster assembly SufBD core" evidence="1">
    <location>
        <begin position="128"/>
        <end position="354"/>
    </location>
</feature>